<dbReference type="SUPFAM" id="SSF160379">
    <property type="entry name" value="SP0830-like"/>
    <property type="match status" value="1"/>
</dbReference>
<accession>A0ABW0KJS1</accession>
<dbReference type="PANTHER" id="PTHR36439">
    <property type="entry name" value="BLL4334 PROTEIN"/>
    <property type="match status" value="1"/>
</dbReference>
<protein>
    <submittedName>
        <fullName evidence="1">DUF1697 domain-containing protein</fullName>
    </submittedName>
</protein>
<dbReference type="InterPro" id="IPR012545">
    <property type="entry name" value="DUF1697"/>
</dbReference>
<dbReference type="RefSeq" id="WP_270879202.1">
    <property type="nucleotide sequence ID" value="NZ_JAQFVF010000023.1"/>
</dbReference>
<sequence length="181" mass="20115">MPTYIALLRGINVSGQKMIKMDQLRGMFETMGFQQVITYIQSGNVIFEAEQLESSKLEAQIEQAIKQTFDFDVPVLIRTSAEWEDVLTANPFPPCNDSGAKLYVTLLANQPAPEAIAKLQAAQNDVDQFRLVDRQVYIVSANYGKSKFSNTFIEKKLGVKATTRNWETMGKLSQLAAGGGQ</sequence>
<proteinExistence type="predicted"/>
<comment type="caution">
    <text evidence="1">The sequence shown here is derived from an EMBL/GenBank/DDBJ whole genome shotgun (WGS) entry which is preliminary data.</text>
</comment>
<gene>
    <name evidence="1" type="ORF">ACFPOG_32540</name>
</gene>
<keyword evidence="2" id="KW-1185">Reference proteome</keyword>
<dbReference type="EMBL" id="JBHSMJ010000065">
    <property type="protein sequence ID" value="MFC5452942.1"/>
    <property type="molecule type" value="Genomic_DNA"/>
</dbReference>
<organism evidence="1 2">
    <name type="scientific">Paenibacillus aestuarii</name>
    <dbReference type="NCBI Taxonomy" id="516965"/>
    <lineage>
        <taxon>Bacteria</taxon>
        <taxon>Bacillati</taxon>
        <taxon>Bacillota</taxon>
        <taxon>Bacilli</taxon>
        <taxon>Bacillales</taxon>
        <taxon>Paenibacillaceae</taxon>
        <taxon>Paenibacillus</taxon>
    </lineage>
</organism>
<dbReference type="Gene3D" id="3.30.70.1280">
    <property type="entry name" value="SP0830-like domains"/>
    <property type="match status" value="1"/>
</dbReference>
<dbReference type="Proteomes" id="UP001596044">
    <property type="component" value="Unassembled WGS sequence"/>
</dbReference>
<dbReference type="PANTHER" id="PTHR36439:SF1">
    <property type="entry name" value="DUF1697 DOMAIN-CONTAINING PROTEIN"/>
    <property type="match status" value="1"/>
</dbReference>
<dbReference type="Pfam" id="PF08002">
    <property type="entry name" value="DUF1697"/>
    <property type="match status" value="1"/>
</dbReference>
<dbReference type="PIRSF" id="PIRSF008502">
    <property type="entry name" value="UCP008502"/>
    <property type="match status" value="1"/>
</dbReference>
<name>A0ABW0KJS1_9BACL</name>
<evidence type="ECO:0000313" key="1">
    <source>
        <dbReference type="EMBL" id="MFC5452942.1"/>
    </source>
</evidence>
<reference evidence="2" key="1">
    <citation type="journal article" date="2019" name="Int. J. Syst. Evol. Microbiol.">
        <title>The Global Catalogue of Microorganisms (GCM) 10K type strain sequencing project: providing services to taxonomists for standard genome sequencing and annotation.</title>
        <authorList>
            <consortium name="The Broad Institute Genomics Platform"/>
            <consortium name="The Broad Institute Genome Sequencing Center for Infectious Disease"/>
            <person name="Wu L."/>
            <person name="Ma J."/>
        </authorList>
    </citation>
    <scope>NUCLEOTIDE SEQUENCE [LARGE SCALE GENOMIC DNA]</scope>
    <source>
        <strain evidence="2">KACC 11904</strain>
    </source>
</reference>
<evidence type="ECO:0000313" key="2">
    <source>
        <dbReference type="Proteomes" id="UP001596044"/>
    </source>
</evidence>